<comment type="caution">
    <text evidence="5">The sequence shown here is derived from an EMBL/GenBank/DDBJ whole genome shotgun (WGS) entry which is preliminary data.</text>
</comment>
<feature type="domain" description="Cation channel complex component UNC80 N-terminal" evidence="2">
    <location>
        <begin position="18"/>
        <end position="192"/>
    </location>
</feature>
<feature type="domain" description="Protein UNC80 C-terminal" evidence="4">
    <location>
        <begin position="1774"/>
        <end position="2875"/>
    </location>
</feature>
<feature type="compositionally biased region" description="Low complexity" evidence="1">
    <location>
        <begin position="3109"/>
        <end position="3123"/>
    </location>
</feature>
<evidence type="ECO:0000313" key="6">
    <source>
        <dbReference type="Proteomes" id="UP000225706"/>
    </source>
</evidence>
<accession>A0A2B4SKH9</accession>
<evidence type="ECO:0000256" key="1">
    <source>
        <dbReference type="SAM" id="MobiDB-lite"/>
    </source>
</evidence>
<sequence>MATDKVFTTRNFEGERRVIPLPIQTYFWRQTSQLLKPKLVRRNYESACLSFERIICENRIQDLQPSLASAVKSINRWHLIQSSVPYILQCCSLLLSNRGRLGNIDRLGNAERELLFTLHWILLEGPRVCCVVDTDSLLYPLTTIEQFVHELTPHVYHMRESDLTFRLENGVAIWGPLWRHEQPSITPFTCEVISKDTDPEHGGKGGQSSSADQSTAADSISDFSAATFFDVAVLKCLLSTGWDENGVMWALRYLTAYLKKEFNLPDQATSRGTSEEIRDQIPVQGSVVLTVPPDVSGEGSVVHGNDCVKPDGAEGQKVNKEGKARSGGSSSQSAANTPATCVCQIGDVTNNITSQDQRSTVTNGVQLTVPQKSETTNPSIELQSENLSTLKIPEGFDEERSPAQGLERTGSIRLRIRVQSSPGGTAGGRVLTAVPSPTGSMTQQEAKTLVSDDSQDVCETRTFQNTKVYIKPSNTLQLPVVGAGNTNKQDSGDPLDAGCHARDLENGNMNDVATIGSSVSSTKETILQTNVVEPSYSTSSNYDAQPDPSRMCTRIKESNNHHVSFESMVSYECEVQEFHGGMVQTDEVTKREQLKDAAIFKRLSEHTNSSHASSSSVESEIQPLLKPPTMVTTNRKALALLGLCDNPRTPVNRDSYTKIDRYFVFPGAADYITIDGRLSSLMILQALYNITRENPSALISDLTLTILQQLVTIHQNKKSKKRGSSIEVDDRTVAETHAVGFRSPHTDNILGRLRASFYGRPPSFLSLAMGCLVSVIKALGCPLGCGDGCRGNSGDRLRNTANNLLTQLLRSEEAAFKLWLHQFARLEPPEDLVDFLHALLGFCEEDQEQSDDEMMPAPKSDKPTRKKSLFSMPEGVNGVIIGSIFKILLSRVAEMNFLELKNLTFYGELRQLLRFVKESYGSIFWKVALSGLRDSAYKESKDQPDAGKTPGLESHTKSVSTVRKTSVVRMKVERTPTYKTKRTFLKKLARITTESSDSSGSLTRSLKFSSGMETSPIETALSPRSKRKIFTWTRKQKAVGTQYDSDEDLLDAPDPQSEQQSSSKRKLLKSKTPSRKKIEDIFPIAKKGDPTPPLLSESTLPIDIVLHEFETKPVDVEALRSGMVRFRFLLHGGQPGSIPDPKILASMLDLEAPAVARACLLLECCILVHKCNQGEWPQWLRGSLPSLAHRRGGVSSSSPTPFMFAQRRNLVAMNEAGVLFREWGVALGKKLEQVLAKKRRNLLPSIDEEGGKVVLTDIDDMEEDFLDEATLSDSVKVCPYPLLMIACQLLLEITAFLRESHGLYSVSKPASRPLHRFNVQRRRPSVTSHRRSMAFSPELHQRRLSTVIGGGGERIRRASAWSQSSLQTDFPSSPSRTLQEPPMITVSGTDANANNPDADQEGKSDRTRNRHSLYYPRVNNQNSPKTAKRTTKRGALGGEGESVRFRSKSTKCDAKHLSVDVTMFDEDDESDDEDPTLNLPWLNAVIQLNSSNAFLCDHLGVCPVNCHQRQSRSCTRMVKSLKAVYGTLNKNDKASDKQSGRVHGIHGSPLISAPQVGSVEQATKKDKEDTEMIQYISSSLASLTHCPFSVIAKAGTVIDKGHLMDTLPVVWELLLDEDQQLVSSVASVFLLTGIRLRDTVEQMLHKELTCTDANERVKSLQRYEVLWQSRYHAWPRLEEGARVILKVPPPKVDFTLPSPAVGMPASQPPDCPWDASLILEEQQDKKKKDKKKIRDNGSALKKQQERSEFLLRAVPVSMETTVGVNVSEDEKGESQQVEAELWPQAVSSAIPDIIKMMDDVLVDSDKIAVMEVARRLVWRCLVDDPVLFFRIILEQVTKRDKQEEHISLLRKLLLYITELPQASSRFLINNLIGVAMYYARTSKPGSQDSLALVLSLLWQAVPSMRGFMFKDLKQCLRKEHCDNALRISSNVPGAKKLCVILPDQENEEEEKDQEKTKETVPVHDEMTFGKVLEAFKARYQDSGSEGKELYLIDKKSDQILEERDHVRDVYTHRKGFPSPLLLLDFLDQELAFNKRQAQAFTNKIAEIGRVLLTSSILNALPNQKHISFLHGEFSRQISFPRKALECDFSLYAGGTKGSELAALDVIHKSVWVELITSLFQSMYTDFPWSSTDLNLFMNVINGAILLHCEDGAMLRLCLSSLINIAVHFSHIFASDGYQHIFPSLLQVYSHHQSNKVVTTAIEFAMKQFYILHQKPCLLQLFASVAPILLIETRPDGNEEESDAEDLSGKIPPKCLFNLLTSLDKPSPDSLEVLDLVRAEKPLKPMDSCYESSNDPPGVSQIDTAVRLCVTVVNFAPESERAVQMVVVLSAILPHYLNYLRTDSSAPDSEEKLKAELTGLTSLVTSMNVLIKSSEVLTRLFVHFQSYKAFSDKSGIFPDLASTTSLMFGHGSISSTEAPSAADEGELGRRPFLERLRAQEEKDEVMQALEEYRKPRDALLILVSDFIRICAPRLEELEAASLPPRYTVPDLLDSISVNTLAQIVYSLLKLAVYDHVTLSCLGVKRYMMDALPLLKGSPEALEASMLLILKRVDKMFEKLVNKPDLMRCIDWKSLEVYLKGLYLTLCKRPSIANSPYLKTLVNICTSLILQERATAAVSVAANLPFAPILSPPTFFADTVIKLASRLMHVMQEHCSLREMCGNSINLGGASRTEKVFVRLILPICIRLGSGRSDAPKASLEDVSYALSCFLLTVATKNPSTPGMGPVRLSFVDEDLELPRSLTFATPHESKTSSDEISESLYCAAYLGLKVLMVCCEDRLATEWYRIYQAMETIVAGQITNVGFWDFMNFCVSYRTPLFLLICPLIRTKVSHLRPKNKTERVLKQRVLTKISRPPLVVSSRNALITRFLEELSFIKQKRPAAGFQDIEEGEEEDVQKEEKKPLVLQAPPLGRERSSSAPQEPATDSKDAKRPPPITRSVSLKAKKTVSFSPAPSFDDDRGSSASSLGDVRSGKEKRKKWLLRKQETVEEQDSHNDKDLVDTKTGQDPFAHQRGATVRPGKVSTGRGPRRRFEKMRAVTSERKTSNPSAEVETKIESPTSGIVESQGERFEMKFFETDILVTDPNIGEAPESKGLRASLTPPIAKPESVTISLSPDSSPSRRSPASEMEDTYPDILESLKPLPPIPPVKFTSQSDVKHDSENARNGTIAPESNLAADYDVERAQRLNKNRWWHKVSSNVEIISTDEDSQRLQRYEISLSEASEVQRETNV</sequence>
<protein>
    <submittedName>
        <fullName evidence="5">Protein unc-80-like</fullName>
    </submittedName>
</protein>
<evidence type="ECO:0000259" key="3">
    <source>
        <dbReference type="Pfam" id="PF19424"/>
    </source>
</evidence>
<feature type="region of interest" description="Disordered" evidence="1">
    <location>
        <begin position="2883"/>
        <end position="3065"/>
    </location>
</feature>
<dbReference type="PANTHER" id="PTHR31781">
    <property type="entry name" value="UNC80"/>
    <property type="match status" value="1"/>
</dbReference>
<keyword evidence="6" id="KW-1185">Reference proteome</keyword>
<feature type="compositionally biased region" description="Basic and acidic residues" evidence="1">
    <location>
        <begin position="2980"/>
        <end position="2998"/>
    </location>
</feature>
<dbReference type="Pfam" id="PF15778">
    <property type="entry name" value="UNC80_N"/>
    <property type="match status" value="1"/>
</dbReference>
<dbReference type="GO" id="GO:0034703">
    <property type="term" value="C:cation channel complex"/>
    <property type="evidence" value="ECO:0007669"/>
    <property type="project" value="TreeGrafter"/>
</dbReference>
<dbReference type="Pfam" id="PF20262">
    <property type="entry name" value="UNC80_C"/>
    <property type="match status" value="1"/>
</dbReference>
<organism evidence="5 6">
    <name type="scientific">Stylophora pistillata</name>
    <name type="common">Smooth cauliflower coral</name>
    <dbReference type="NCBI Taxonomy" id="50429"/>
    <lineage>
        <taxon>Eukaryota</taxon>
        <taxon>Metazoa</taxon>
        <taxon>Cnidaria</taxon>
        <taxon>Anthozoa</taxon>
        <taxon>Hexacorallia</taxon>
        <taxon>Scleractinia</taxon>
        <taxon>Astrocoeniina</taxon>
        <taxon>Pocilloporidae</taxon>
        <taxon>Stylophora</taxon>
    </lineage>
</organism>
<name>A0A2B4SKH9_STYPI</name>
<evidence type="ECO:0000259" key="4">
    <source>
        <dbReference type="Pfam" id="PF20262"/>
    </source>
</evidence>
<proteinExistence type="predicted"/>
<feature type="compositionally biased region" description="Low complexity" evidence="1">
    <location>
        <begin position="326"/>
        <end position="335"/>
    </location>
</feature>
<feature type="region of interest" description="Disordered" evidence="1">
    <location>
        <begin position="3081"/>
        <end position="3167"/>
    </location>
</feature>
<evidence type="ECO:0000259" key="2">
    <source>
        <dbReference type="Pfam" id="PF15778"/>
    </source>
</evidence>
<feature type="compositionally biased region" description="Polar residues" evidence="1">
    <location>
        <begin position="1386"/>
        <end position="1397"/>
    </location>
</feature>
<dbReference type="PANTHER" id="PTHR31781:SF1">
    <property type="entry name" value="PROTEIN UNC-80 HOMOLOG"/>
    <property type="match status" value="1"/>
</dbReference>
<feature type="domain" description="Protein UNC80 central region" evidence="3">
    <location>
        <begin position="1112"/>
        <end position="1730"/>
    </location>
</feature>
<feature type="compositionally biased region" description="Basic and acidic residues" evidence="1">
    <location>
        <begin position="306"/>
        <end position="324"/>
    </location>
</feature>
<dbReference type="Proteomes" id="UP000225706">
    <property type="component" value="Unassembled WGS sequence"/>
</dbReference>
<dbReference type="InterPro" id="IPR046460">
    <property type="entry name" value="UNC80_C"/>
</dbReference>
<feature type="region of interest" description="Disordered" evidence="1">
    <location>
        <begin position="847"/>
        <end position="867"/>
    </location>
</feature>
<feature type="region of interest" description="Disordered" evidence="1">
    <location>
        <begin position="938"/>
        <end position="960"/>
    </location>
</feature>
<reference evidence="6" key="1">
    <citation type="journal article" date="2017" name="bioRxiv">
        <title>Comparative analysis of the genomes of Stylophora pistillata and Acropora digitifera provides evidence for extensive differences between species of corals.</title>
        <authorList>
            <person name="Voolstra C.R."/>
            <person name="Li Y."/>
            <person name="Liew Y.J."/>
            <person name="Baumgarten S."/>
            <person name="Zoccola D."/>
            <person name="Flot J.-F."/>
            <person name="Tambutte S."/>
            <person name="Allemand D."/>
            <person name="Aranda M."/>
        </authorList>
    </citation>
    <scope>NUCLEOTIDE SEQUENCE [LARGE SCALE GENOMIC DNA]</scope>
</reference>
<dbReference type="InterPro" id="IPR016024">
    <property type="entry name" value="ARM-type_fold"/>
</dbReference>
<evidence type="ECO:0000313" key="5">
    <source>
        <dbReference type="EMBL" id="PFX29002.1"/>
    </source>
</evidence>
<gene>
    <name evidence="5" type="ORF">AWC38_SpisGene6271</name>
</gene>
<feature type="region of interest" description="Disordered" evidence="1">
    <location>
        <begin position="1042"/>
        <end position="1074"/>
    </location>
</feature>
<feature type="region of interest" description="Disordered" evidence="1">
    <location>
        <begin position="295"/>
        <end position="336"/>
    </location>
</feature>
<dbReference type="GO" id="GO:0005261">
    <property type="term" value="F:monoatomic cation channel activity"/>
    <property type="evidence" value="ECO:0007669"/>
    <property type="project" value="TreeGrafter"/>
</dbReference>
<feature type="compositionally biased region" description="Basic residues" evidence="1">
    <location>
        <begin position="1063"/>
        <end position="1074"/>
    </location>
</feature>
<dbReference type="GO" id="GO:0055080">
    <property type="term" value="P:monoatomic cation homeostasis"/>
    <property type="evidence" value="ECO:0007669"/>
    <property type="project" value="TreeGrafter"/>
</dbReference>
<dbReference type="GO" id="GO:0030424">
    <property type="term" value="C:axon"/>
    <property type="evidence" value="ECO:0007669"/>
    <property type="project" value="TreeGrafter"/>
</dbReference>
<dbReference type="Pfam" id="PF19424">
    <property type="entry name" value="UNC80"/>
    <property type="match status" value="1"/>
</dbReference>
<dbReference type="SUPFAM" id="SSF48371">
    <property type="entry name" value="ARM repeat"/>
    <property type="match status" value="1"/>
</dbReference>
<dbReference type="EMBL" id="LSMT01000073">
    <property type="protein sequence ID" value="PFX29002.1"/>
    <property type="molecule type" value="Genomic_DNA"/>
</dbReference>
<feature type="compositionally biased region" description="Polar residues" evidence="1">
    <location>
        <begin position="1360"/>
        <end position="1378"/>
    </location>
</feature>
<dbReference type="InterPro" id="IPR031542">
    <property type="entry name" value="UNC80_N"/>
</dbReference>
<dbReference type="InterPro" id="IPR045852">
    <property type="entry name" value="UNC80_central"/>
</dbReference>
<dbReference type="STRING" id="50429.A0A2B4SKH9"/>
<feature type="compositionally biased region" description="Basic and acidic residues" evidence="1">
    <location>
        <begin position="3031"/>
        <end position="3041"/>
    </location>
</feature>
<feature type="compositionally biased region" description="Acidic residues" evidence="1">
    <location>
        <begin position="2884"/>
        <end position="2894"/>
    </location>
</feature>
<dbReference type="OrthoDB" id="5961507at2759"/>
<feature type="region of interest" description="Disordered" evidence="1">
    <location>
        <begin position="1358"/>
        <end position="1442"/>
    </location>
</feature>